<accession>A0A0H1B402</accession>
<feature type="region of interest" description="Disordered" evidence="1">
    <location>
        <begin position="85"/>
        <end position="127"/>
    </location>
</feature>
<dbReference type="Proteomes" id="UP000053573">
    <property type="component" value="Unassembled WGS sequence"/>
</dbReference>
<name>A0A0H1B402_9EURO</name>
<organism evidence="2 3">
    <name type="scientific">Blastomyces silverae</name>
    <dbReference type="NCBI Taxonomy" id="2060906"/>
    <lineage>
        <taxon>Eukaryota</taxon>
        <taxon>Fungi</taxon>
        <taxon>Dikarya</taxon>
        <taxon>Ascomycota</taxon>
        <taxon>Pezizomycotina</taxon>
        <taxon>Eurotiomycetes</taxon>
        <taxon>Eurotiomycetidae</taxon>
        <taxon>Onygenales</taxon>
        <taxon>Ajellomycetaceae</taxon>
        <taxon>Blastomyces</taxon>
    </lineage>
</organism>
<reference evidence="3" key="1">
    <citation type="journal article" date="2015" name="PLoS Genet.">
        <title>The dynamic genome and transcriptome of the human fungal pathogen Blastomyces and close relative Emmonsia.</title>
        <authorList>
            <person name="Munoz J.F."/>
            <person name="Gauthier G.M."/>
            <person name="Desjardins C.A."/>
            <person name="Gallo J.E."/>
            <person name="Holder J."/>
            <person name="Sullivan T.D."/>
            <person name="Marty A.J."/>
            <person name="Carmen J.C."/>
            <person name="Chen Z."/>
            <person name="Ding L."/>
            <person name="Gujja S."/>
            <person name="Magrini V."/>
            <person name="Misas E."/>
            <person name="Mitreva M."/>
            <person name="Priest M."/>
            <person name="Saif S."/>
            <person name="Whiston E.A."/>
            <person name="Young S."/>
            <person name="Zeng Q."/>
            <person name="Goldman W.E."/>
            <person name="Mardis E.R."/>
            <person name="Taylor J.W."/>
            <person name="McEwen J.G."/>
            <person name="Clay O.K."/>
            <person name="Klein B.S."/>
            <person name="Cuomo C.A."/>
        </authorList>
    </citation>
    <scope>NUCLEOTIDE SEQUENCE [LARGE SCALE GENOMIC DNA]</scope>
    <source>
        <strain evidence="3">UAMH 139</strain>
    </source>
</reference>
<sequence>MKDGDVHELLETLNAPQNGFGHLGGDGVFRVFDKNGTVIDYLALDNGQINDMIDGSGRKEKDKDHMRKVLDGVDGTEVSLQQIWEPPEHLLPPRLKDPKALQRRGQRPPLRSRVPGGLKDPPHPSGVSCQLATVFELYKGKP</sequence>
<keyword evidence="3" id="KW-1185">Reference proteome</keyword>
<protein>
    <submittedName>
        <fullName evidence="2">Uncharacterized protein</fullName>
    </submittedName>
</protein>
<evidence type="ECO:0000313" key="2">
    <source>
        <dbReference type="EMBL" id="KLJ06115.1"/>
    </source>
</evidence>
<dbReference type="AlphaFoldDB" id="A0A0H1B402"/>
<dbReference type="OrthoDB" id="4178540at2759"/>
<proteinExistence type="predicted"/>
<gene>
    <name evidence="2" type="ORF">EMPG_10452</name>
</gene>
<comment type="caution">
    <text evidence="2">The sequence shown here is derived from an EMBL/GenBank/DDBJ whole genome shotgun (WGS) entry which is preliminary data.</text>
</comment>
<dbReference type="EMBL" id="LDEV01003291">
    <property type="protein sequence ID" value="KLJ06115.1"/>
    <property type="molecule type" value="Genomic_DNA"/>
</dbReference>
<dbReference type="STRING" id="2060906.A0A0H1B402"/>
<evidence type="ECO:0000256" key="1">
    <source>
        <dbReference type="SAM" id="MobiDB-lite"/>
    </source>
</evidence>
<evidence type="ECO:0000313" key="3">
    <source>
        <dbReference type="Proteomes" id="UP000053573"/>
    </source>
</evidence>